<name>A0A2J6TX86_9HELO</name>
<protein>
    <submittedName>
        <fullName evidence="1">Uncharacterized protein</fullName>
    </submittedName>
</protein>
<dbReference type="Proteomes" id="UP000235371">
    <property type="component" value="Unassembled WGS sequence"/>
</dbReference>
<sequence length="137" mass="15030">MTIEEHYPGSGGGETFNGYHTDYYPALHKDVKMATTPKKMMQLNFFDAACTGSVNGGLARFCGFTAVDLSGCPLDEPIDFKGDHYENSIQGVIDNIKEIANEEVLTPRMMAELFVLGGAGPRPIGTPEMVANFFEKW</sequence>
<evidence type="ECO:0000313" key="2">
    <source>
        <dbReference type="Proteomes" id="UP000235371"/>
    </source>
</evidence>
<proteinExistence type="predicted"/>
<dbReference type="InterPro" id="IPR036661">
    <property type="entry name" value="Luciferase-like_sf"/>
</dbReference>
<dbReference type="GeneID" id="36590392"/>
<reference evidence="1 2" key="1">
    <citation type="submission" date="2016-04" db="EMBL/GenBank/DDBJ databases">
        <title>A degradative enzymes factory behind the ericoid mycorrhizal symbiosis.</title>
        <authorList>
            <consortium name="DOE Joint Genome Institute"/>
            <person name="Martino E."/>
            <person name="Morin E."/>
            <person name="Grelet G."/>
            <person name="Kuo A."/>
            <person name="Kohler A."/>
            <person name="Daghino S."/>
            <person name="Barry K."/>
            <person name="Choi C."/>
            <person name="Cichocki N."/>
            <person name="Clum A."/>
            <person name="Copeland A."/>
            <person name="Hainaut M."/>
            <person name="Haridas S."/>
            <person name="Labutti K."/>
            <person name="Lindquist E."/>
            <person name="Lipzen A."/>
            <person name="Khouja H.-R."/>
            <person name="Murat C."/>
            <person name="Ohm R."/>
            <person name="Olson A."/>
            <person name="Spatafora J."/>
            <person name="Veneault-Fourrey C."/>
            <person name="Henrissat B."/>
            <person name="Grigoriev I."/>
            <person name="Martin F."/>
            <person name="Perotto S."/>
        </authorList>
    </citation>
    <scope>NUCLEOTIDE SEQUENCE [LARGE SCALE GENOMIC DNA]</scope>
    <source>
        <strain evidence="1 2">E</strain>
    </source>
</reference>
<dbReference type="STRING" id="1095630.A0A2J6TX86"/>
<dbReference type="OrthoDB" id="8922241at2759"/>
<organism evidence="1 2">
    <name type="scientific">Hyaloscypha bicolor E</name>
    <dbReference type="NCBI Taxonomy" id="1095630"/>
    <lineage>
        <taxon>Eukaryota</taxon>
        <taxon>Fungi</taxon>
        <taxon>Dikarya</taxon>
        <taxon>Ascomycota</taxon>
        <taxon>Pezizomycotina</taxon>
        <taxon>Leotiomycetes</taxon>
        <taxon>Helotiales</taxon>
        <taxon>Hyaloscyphaceae</taxon>
        <taxon>Hyaloscypha</taxon>
        <taxon>Hyaloscypha bicolor</taxon>
    </lineage>
</organism>
<dbReference type="EMBL" id="KZ613740">
    <property type="protein sequence ID" value="PMD67568.1"/>
    <property type="molecule type" value="Genomic_DNA"/>
</dbReference>
<dbReference type="SUPFAM" id="SSF51679">
    <property type="entry name" value="Bacterial luciferase-like"/>
    <property type="match status" value="1"/>
</dbReference>
<keyword evidence="2" id="KW-1185">Reference proteome</keyword>
<dbReference type="Gene3D" id="3.20.20.30">
    <property type="entry name" value="Luciferase-like domain"/>
    <property type="match status" value="1"/>
</dbReference>
<dbReference type="GO" id="GO:0016705">
    <property type="term" value="F:oxidoreductase activity, acting on paired donors, with incorporation or reduction of molecular oxygen"/>
    <property type="evidence" value="ECO:0007669"/>
    <property type="project" value="InterPro"/>
</dbReference>
<dbReference type="RefSeq" id="XP_024744472.1">
    <property type="nucleotide sequence ID" value="XM_024882315.1"/>
</dbReference>
<dbReference type="AlphaFoldDB" id="A0A2J6TX86"/>
<accession>A0A2J6TX86</accession>
<gene>
    <name evidence="1" type="ORF">K444DRAFT_623721</name>
</gene>
<evidence type="ECO:0000313" key="1">
    <source>
        <dbReference type="EMBL" id="PMD67568.1"/>
    </source>
</evidence>
<dbReference type="InParanoid" id="A0A2J6TX86"/>